<protein>
    <submittedName>
        <fullName evidence="1">Uncharacterized conserved protein, DUF2141 family</fullName>
    </submittedName>
</protein>
<organism evidence="1 2">
    <name type="scientific">Halopseudomonas salegens</name>
    <dbReference type="NCBI Taxonomy" id="1434072"/>
    <lineage>
        <taxon>Bacteria</taxon>
        <taxon>Pseudomonadati</taxon>
        <taxon>Pseudomonadota</taxon>
        <taxon>Gammaproteobacteria</taxon>
        <taxon>Pseudomonadales</taxon>
        <taxon>Pseudomonadaceae</taxon>
        <taxon>Halopseudomonas</taxon>
    </lineage>
</organism>
<dbReference type="RefSeq" id="WP_092387481.1">
    <property type="nucleotide sequence ID" value="NZ_LT629787.1"/>
</dbReference>
<dbReference type="Pfam" id="PF09912">
    <property type="entry name" value="DUF2141"/>
    <property type="match status" value="1"/>
</dbReference>
<dbReference type="OrthoDB" id="9788332at2"/>
<evidence type="ECO:0000313" key="1">
    <source>
        <dbReference type="EMBL" id="SDU23293.1"/>
    </source>
</evidence>
<accession>A0A1H2GUP3</accession>
<reference evidence="2" key="1">
    <citation type="submission" date="2016-10" db="EMBL/GenBank/DDBJ databases">
        <authorList>
            <person name="Varghese N."/>
            <person name="Submissions S."/>
        </authorList>
    </citation>
    <scope>NUCLEOTIDE SEQUENCE [LARGE SCALE GENOMIC DNA]</scope>
    <source>
        <strain evidence="2">CECT 8338</strain>
    </source>
</reference>
<dbReference type="InterPro" id="IPR018673">
    <property type="entry name" value="DUF2141"/>
</dbReference>
<dbReference type="Proteomes" id="UP000243924">
    <property type="component" value="Chromosome I"/>
</dbReference>
<evidence type="ECO:0000313" key="2">
    <source>
        <dbReference type="Proteomes" id="UP000243924"/>
    </source>
</evidence>
<gene>
    <name evidence="1" type="ORF">SAMN05216210_2560</name>
</gene>
<dbReference type="EMBL" id="LT629787">
    <property type="protein sequence ID" value="SDU23293.1"/>
    <property type="molecule type" value="Genomic_DNA"/>
</dbReference>
<keyword evidence="2" id="KW-1185">Reference proteome</keyword>
<dbReference type="AlphaFoldDB" id="A0A1H2GUP3"/>
<dbReference type="STRING" id="1434072.SAMN05216210_2560"/>
<sequence length="152" mass="16647">MQHSGQWRSTLLASLTGIAAMLACVSVAASPLCLLITDNRSPALPLYLAVYPASAEDWGNEPHLLLQDILPETDTVEIALEIPPGDYAIRAFVDLNGDGELNLNHKDRPTEPFASSLSHDRNRRSQRFEHAIISLSADEPCARLNLTYPRGS</sequence>
<name>A0A1H2GUP3_9GAMM</name>
<proteinExistence type="predicted"/>